<keyword evidence="3" id="KW-1185">Reference proteome</keyword>
<dbReference type="RefSeq" id="WP_171188971.1">
    <property type="nucleotide sequence ID" value="NZ_WTPX01000128.1"/>
</dbReference>
<proteinExistence type="predicted"/>
<reference evidence="2 3" key="1">
    <citation type="journal article" date="2020" name="Syst. Appl. Microbiol.">
        <title>Alienimonas chondri sp. nov., a novel planctomycete isolated from the biofilm of the red alga Chondrus crispus.</title>
        <authorList>
            <person name="Vitorino I."/>
            <person name="Albuquerque L."/>
            <person name="Wiegand S."/>
            <person name="Kallscheuer N."/>
            <person name="da Costa M.S."/>
            <person name="Lobo-da-Cunha A."/>
            <person name="Jogler C."/>
            <person name="Lage O.M."/>
        </authorList>
    </citation>
    <scope>NUCLEOTIDE SEQUENCE [LARGE SCALE GENOMIC DNA]</scope>
    <source>
        <strain evidence="2 3">LzC2</strain>
    </source>
</reference>
<keyword evidence="1" id="KW-0732">Signal</keyword>
<dbReference type="Proteomes" id="UP000609651">
    <property type="component" value="Unassembled WGS sequence"/>
</dbReference>
<gene>
    <name evidence="2" type="ORF">LzC2_32890</name>
</gene>
<dbReference type="EMBL" id="WTPX01000128">
    <property type="protein sequence ID" value="NNJ27188.1"/>
    <property type="molecule type" value="Genomic_DNA"/>
</dbReference>
<organism evidence="2 3">
    <name type="scientific">Alienimonas chondri</name>
    <dbReference type="NCBI Taxonomy" id="2681879"/>
    <lineage>
        <taxon>Bacteria</taxon>
        <taxon>Pseudomonadati</taxon>
        <taxon>Planctomycetota</taxon>
        <taxon>Planctomycetia</taxon>
        <taxon>Planctomycetales</taxon>
        <taxon>Planctomycetaceae</taxon>
        <taxon>Alienimonas</taxon>
    </lineage>
</organism>
<evidence type="ECO:0000313" key="3">
    <source>
        <dbReference type="Proteomes" id="UP000609651"/>
    </source>
</evidence>
<evidence type="ECO:0008006" key="4">
    <source>
        <dbReference type="Google" id="ProtNLM"/>
    </source>
</evidence>
<evidence type="ECO:0000313" key="2">
    <source>
        <dbReference type="EMBL" id="NNJ27188.1"/>
    </source>
</evidence>
<accession>A0ABX1VIT6</accession>
<feature type="chain" id="PRO_5046718228" description="Porin" evidence="1">
    <location>
        <begin position="36"/>
        <end position="388"/>
    </location>
</feature>
<feature type="signal peptide" evidence="1">
    <location>
        <begin position="1"/>
        <end position="35"/>
    </location>
</feature>
<comment type="caution">
    <text evidence="2">The sequence shown here is derived from an EMBL/GenBank/DDBJ whole genome shotgun (WGS) entry which is preliminary data.</text>
</comment>
<name>A0ABX1VIT6_9PLAN</name>
<evidence type="ECO:0000256" key="1">
    <source>
        <dbReference type="SAM" id="SignalP"/>
    </source>
</evidence>
<sequence>MASRKRTIQPKVCRRRAFGRAGAAALLLLFAGSTADPARGGDSGWRGELATGAGYFDLDATSRLGSQTVLSAYRPLSSDTACFITGNTNQFDAGSQYGAAFGLFKAPTGPNSLTDRLGWSATYDSFTDSRLGSPYIGTFSGDLEWLFGGGGHAPIIGGARYARTVTGSTVDCLPQAVYQNGMSGGPFDFRGLNAVELYGRSTVGVAQLELGVGYLDGPHLTTYRAALAAPLSDRVGLRMQATGGDDDQWTGFAGLTFALSGRRAVQTVRSRDPLLDAPAGLALAASEERDGQTDGIQLAQLNSSDEHAGGILAVAATQPGPRFVSPGTCGCCSCALNSKFGSVVNHRLSTQENLLRQGADERRRNMIAVRRRPAPPGMPPVVVVEEGD</sequence>
<protein>
    <recommendedName>
        <fullName evidence="4">Porin</fullName>
    </recommendedName>
</protein>